<dbReference type="Gene3D" id="3.50.50.60">
    <property type="entry name" value="FAD/NAD(P)-binding domain"/>
    <property type="match status" value="1"/>
</dbReference>
<dbReference type="SUPFAM" id="SSF51905">
    <property type="entry name" value="FAD/NAD(P)-binding domain"/>
    <property type="match status" value="1"/>
</dbReference>
<dbReference type="Gene3D" id="3.30.70.2450">
    <property type="match status" value="1"/>
</dbReference>
<evidence type="ECO:0000256" key="1">
    <source>
        <dbReference type="ARBA" id="ARBA00023002"/>
    </source>
</evidence>
<dbReference type="InterPro" id="IPR036188">
    <property type="entry name" value="FAD/NAD-bd_sf"/>
</dbReference>
<accession>A0A4R1I166</accession>
<dbReference type="Proteomes" id="UP000295560">
    <property type="component" value="Unassembled WGS sequence"/>
</dbReference>
<dbReference type="NCBIfam" id="NF004829">
    <property type="entry name" value="PRK06183.1-3"/>
    <property type="match status" value="1"/>
</dbReference>
<dbReference type="GO" id="GO:0019622">
    <property type="term" value="P:3-(3-hydroxy)phenylpropionate catabolic process"/>
    <property type="evidence" value="ECO:0007669"/>
    <property type="project" value="TreeGrafter"/>
</dbReference>
<evidence type="ECO:0000259" key="2">
    <source>
        <dbReference type="Pfam" id="PF01494"/>
    </source>
</evidence>
<dbReference type="RefSeq" id="WP_132426720.1">
    <property type="nucleotide sequence ID" value="NZ_SMFZ01000001.1"/>
</dbReference>
<dbReference type="Pfam" id="PF01494">
    <property type="entry name" value="FAD_binding_3"/>
    <property type="match status" value="1"/>
</dbReference>
<evidence type="ECO:0000313" key="3">
    <source>
        <dbReference type="EMBL" id="TCK27643.1"/>
    </source>
</evidence>
<comment type="caution">
    <text evidence="3">The sequence shown here is derived from an EMBL/GenBank/DDBJ whole genome shotgun (WGS) entry which is preliminary data.</text>
</comment>
<dbReference type="InterPro" id="IPR050631">
    <property type="entry name" value="PheA/TfdB_FAD_monoxygenase"/>
</dbReference>
<dbReference type="PRINTS" id="PR00420">
    <property type="entry name" value="RNGMNOXGNASE"/>
</dbReference>
<dbReference type="AlphaFoldDB" id="A0A4R1I166"/>
<dbReference type="OrthoDB" id="8670884at2"/>
<evidence type="ECO:0000313" key="4">
    <source>
        <dbReference type="Proteomes" id="UP000295560"/>
    </source>
</evidence>
<dbReference type="PANTHER" id="PTHR43476">
    <property type="entry name" value="3-(3-HYDROXY-PHENYL)PROPIONATE/3-HYDROXYCINNAMIC ACID HYDROXYLASE"/>
    <property type="match status" value="1"/>
</dbReference>
<organism evidence="3 4">
    <name type="scientific">Pseudonocardia endophytica</name>
    <dbReference type="NCBI Taxonomy" id="401976"/>
    <lineage>
        <taxon>Bacteria</taxon>
        <taxon>Bacillati</taxon>
        <taxon>Actinomycetota</taxon>
        <taxon>Actinomycetes</taxon>
        <taxon>Pseudonocardiales</taxon>
        <taxon>Pseudonocardiaceae</taxon>
        <taxon>Pseudonocardia</taxon>
    </lineage>
</organism>
<proteinExistence type="predicted"/>
<keyword evidence="1" id="KW-0560">Oxidoreductase</keyword>
<gene>
    <name evidence="3" type="ORF">EV378_3515</name>
</gene>
<dbReference type="GO" id="GO:0071949">
    <property type="term" value="F:FAD binding"/>
    <property type="evidence" value="ECO:0007669"/>
    <property type="project" value="InterPro"/>
</dbReference>
<feature type="domain" description="FAD-binding" evidence="2">
    <location>
        <begin position="17"/>
        <end position="366"/>
    </location>
</feature>
<keyword evidence="4" id="KW-1185">Reference proteome</keyword>
<dbReference type="GO" id="GO:0008688">
    <property type="term" value="F:3-(3-hydroxyphenyl)propionate hydroxylase activity"/>
    <property type="evidence" value="ECO:0007669"/>
    <property type="project" value="TreeGrafter"/>
</dbReference>
<reference evidence="3 4" key="1">
    <citation type="submission" date="2019-03" db="EMBL/GenBank/DDBJ databases">
        <title>Sequencing the genomes of 1000 actinobacteria strains.</title>
        <authorList>
            <person name="Klenk H.-P."/>
        </authorList>
    </citation>
    <scope>NUCLEOTIDE SEQUENCE [LARGE SCALE GENOMIC DNA]</scope>
    <source>
        <strain evidence="3 4">DSM 44969</strain>
    </source>
</reference>
<dbReference type="InterPro" id="IPR002938">
    <property type="entry name" value="FAD-bd"/>
</dbReference>
<dbReference type="PANTHER" id="PTHR43476:SF3">
    <property type="entry name" value="FAD-BINDING MONOOXYGENASE"/>
    <property type="match status" value="1"/>
</dbReference>
<sequence length="551" mass="60323">MSPAASNPTGPRGEAPDYDVAIVGYGPVGVTAANLLGAMGLRVLVVERDTDVYARARAISTDEEVVRIWQRIGLADTLTADMLADRELTFVDADGRTFLAFTPQPVGNGHPTQLFIYQPALERTLREGATRYPNVDVRLGHDCVGIAQDDDGVELSVRPAGPVDAAATPAWTCRSSYVIAADGGSSAIRSCLGIGFEGRTYTERWVVIDTKVRRPWPEVDRLRFHCDPERPAVDCPTPLGHHRWEFPVQDGDDEQRLTSTDGVYELLAHQGIGPEHVEILRAVIYSHHVRFADRWRDRRVFLAGDAAHVMPPWLGQGMASGVRDVDNLCWKLATALDPQLPDTTRELLLDSYEAERMPHVRSITRAAVFFGRVITERRPGAAAVRDHAFRTICRLPGVGAFLQNGGWFPTTRYRTGLLGQAHRRRGPARETGTHLPQPWVLDQHGHRTRLDDALGHTEWAVLHTRARTGTDLDAWRRAGIPLVELRPAGSDPGPGAVVDIENVLITRFARAGVSAAAIRPDAIVYAAAGTRCPLPPPLGGMRAVDRPAAPA</sequence>
<protein>
    <submittedName>
        <fullName evidence="3">3-(3-hydroxy-phenyl)propionate hydroxylase</fullName>
    </submittedName>
</protein>
<name>A0A4R1I166_PSEEN</name>
<dbReference type="EMBL" id="SMFZ01000001">
    <property type="protein sequence ID" value="TCK27643.1"/>
    <property type="molecule type" value="Genomic_DNA"/>
</dbReference>